<reference evidence="1" key="1">
    <citation type="submission" date="2025-08" db="UniProtKB">
        <authorList>
            <consortium name="Ensembl"/>
        </authorList>
    </citation>
    <scope>IDENTIFICATION</scope>
</reference>
<sequence length="72" mass="7951">MLYLTCYRSSSGCHMCSTRSYRLASDTDKPKVTGIVNEKLLSDYLHHVFPASSKTGPASSVLSLLNNFIHPC</sequence>
<organism evidence="1 2">
    <name type="scientific">Sinocyclocheilus grahami</name>
    <name type="common">Dianchi golden-line fish</name>
    <name type="synonym">Barbus grahami</name>
    <dbReference type="NCBI Taxonomy" id="75366"/>
    <lineage>
        <taxon>Eukaryota</taxon>
        <taxon>Metazoa</taxon>
        <taxon>Chordata</taxon>
        <taxon>Craniata</taxon>
        <taxon>Vertebrata</taxon>
        <taxon>Euteleostomi</taxon>
        <taxon>Actinopterygii</taxon>
        <taxon>Neopterygii</taxon>
        <taxon>Teleostei</taxon>
        <taxon>Ostariophysi</taxon>
        <taxon>Cypriniformes</taxon>
        <taxon>Cyprinidae</taxon>
        <taxon>Cyprininae</taxon>
        <taxon>Sinocyclocheilus</taxon>
    </lineage>
</organism>
<dbReference type="Proteomes" id="UP000472262">
    <property type="component" value="Unassembled WGS sequence"/>
</dbReference>
<dbReference type="AlphaFoldDB" id="A0A672KG38"/>
<proteinExistence type="predicted"/>
<dbReference type="Ensembl" id="ENSSGRT00000009550.1">
    <property type="protein sequence ID" value="ENSSGRP00000008756.1"/>
    <property type="gene ID" value="ENSSGRG00000005915.1"/>
</dbReference>
<accession>A0A672KG38</accession>
<protein>
    <submittedName>
        <fullName evidence="1">Uncharacterized protein</fullName>
    </submittedName>
</protein>
<evidence type="ECO:0000313" key="2">
    <source>
        <dbReference type="Proteomes" id="UP000472262"/>
    </source>
</evidence>
<evidence type="ECO:0000313" key="1">
    <source>
        <dbReference type="Ensembl" id="ENSSGRP00000008756.1"/>
    </source>
</evidence>
<keyword evidence="2" id="KW-1185">Reference proteome</keyword>
<dbReference type="InParanoid" id="A0A672KG38"/>
<reference evidence="1" key="2">
    <citation type="submission" date="2025-09" db="UniProtKB">
        <authorList>
            <consortium name="Ensembl"/>
        </authorList>
    </citation>
    <scope>IDENTIFICATION</scope>
</reference>
<name>A0A672KG38_SINGR</name>